<reference evidence="3 4" key="1">
    <citation type="journal article" date="2017" name="PLoS Biol.">
        <title>The sea cucumber genome provides insights into morphological evolution and visceral regeneration.</title>
        <authorList>
            <person name="Zhang X."/>
            <person name="Sun L."/>
            <person name="Yuan J."/>
            <person name="Sun Y."/>
            <person name="Gao Y."/>
            <person name="Zhang L."/>
            <person name="Li S."/>
            <person name="Dai H."/>
            <person name="Hamel J.F."/>
            <person name="Liu C."/>
            <person name="Yu Y."/>
            <person name="Liu S."/>
            <person name="Lin W."/>
            <person name="Guo K."/>
            <person name="Jin S."/>
            <person name="Xu P."/>
            <person name="Storey K.B."/>
            <person name="Huan P."/>
            <person name="Zhang T."/>
            <person name="Zhou Y."/>
            <person name="Zhang J."/>
            <person name="Lin C."/>
            <person name="Li X."/>
            <person name="Xing L."/>
            <person name="Huo D."/>
            <person name="Sun M."/>
            <person name="Wang L."/>
            <person name="Mercier A."/>
            <person name="Li F."/>
            <person name="Yang H."/>
            <person name="Xiang J."/>
        </authorList>
    </citation>
    <scope>NUCLEOTIDE SEQUENCE [LARGE SCALE GENOMIC DNA]</scope>
    <source>
        <strain evidence="3">Shaxun</strain>
        <tissue evidence="3">Muscle</tissue>
    </source>
</reference>
<feature type="domain" description="PID" evidence="2">
    <location>
        <begin position="16"/>
        <end position="157"/>
    </location>
</feature>
<dbReference type="InterPro" id="IPR006020">
    <property type="entry name" value="PTB/PI_dom"/>
</dbReference>
<dbReference type="SMART" id="SM00462">
    <property type="entry name" value="PTB"/>
    <property type="match status" value="1"/>
</dbReference>
<dbReference type="Proteomes" id="UP000230750">
    <property type="component" value="Unassembled WGS sequence"/>
</dbReference>
<dbReference type="InterPro" id="IPR011993">
    <property type="entry name" value="PH-like_dom_sf"/>
</dbReference>
<feature type="region of interest" description="Disordered" evidence="1">
    <location>
        <begin position="173"/>
        <end position="262"/>
    </location>
</feature>
<name>A0A2G8JGD5_STIJA</name>
<feature type="region of interest" description="Disordered" evidence="1">
    <location>
        <begin position="302"/>
        <end position="323"/>
    </location>
</feature>
<evidence type="ECO:0000259" key="2">
    <source>
        <dbReference type="SMART" id="SM00462"/>
    </source>
</evidence>
<keyword evidence="4" id="KW-1185">Reference proteome</keyword>
<gene>
    <name evidence="3" type="ORF">BSL78_28360</name>
</gene>
<protein>
    <recommendedName>
        <fullName evidence="2">PID domain-containing protein</fullName>
    </recommendedName>
</protein>
<feature type="compositionally biased region" description="Polar residues" evidence="1">
    <location>
        <begin position="234"/>
        <end position="249"/>
    </location>
</feature>
<evidence type="ECO:0000313" key="4">
    <source>
        <dbReference type="Proteomes" id="UP000230750"/>
    </source>
</evidence>
<dbReference type="CDD" id="cd00934">
    <property type="entry name" value="PTB"/>
    <property type="match status" value="1"/>
</dbReference>
<feature type="compositionally biased region" description="Low complexity" evidence="1">
    <location>
        <begin position="181"/>
        <end position="194"/>
    </location>
</feature>
<evidence type="ECO:0000256" key="1">
    <source>
        <dbReference type="SAM" id="MobiDB-lite"/>
    </source>
</evidence>
<dbReference type="Gene3D" id="2.30.29.30">
    <property type="entry name" value="Pleckstrin-homology domain (PH domain)/Phosphotyrosine-binding domain (PTB)"/>
    <property type="match status" value="1"/>
</dbReference>
<dbReference type="AlphaFoldDB" id="A0A2G8JGD5"/>
<dbReference type="SUPFAM" id="SSF50729">
    <property type="entry name" value="PH domain-like"/>
    <property type="match status" value="1"/>
</dbReference>
<accession>A0A2G8JGD5</accession>
<dbReference type="Pfam" id="PF14719">
    <property type="entry name" value="PID_2"/>
    <property type="match status" value="1"/>
</dbReference>
<dbReference type="OrthoDB" id="5962185at2759"/>
<proteinExistence type="predicted"/>
<dbReference type="EMBL" id="MRZV01002071">
    <property type="protein sequence ID" value="PIK34817.1"/>
    <property type="molecule type" value="Genomic_DNA"/>
</dbReference>
<dbReference type="PANTHER" id="PTHR11232">
    <property type="entry name" value="PHOSPHOTYROSINE INTERACTION DOMAIN-CONTAINING FAMILY MEMBER"/>
    <property type="match status" value="1"/>
</dbReference>
<dbReference type="PANTHER" id="PTHR11232:SF74">
    <property type="entry name" value="PTB DOMAIN-CONTAINING ADAPTER PROTEIN CED-6-LIKE PROTEIN"/>
    <property type="match status" value="1"/>
</dbReference>
<sequence length="323" mass="36321">MFAQKTKSKFSVDLVPQDPVFYAQYLGKMEIASFRKRDLIISAIEMLVNRGVKINLGNLPRVSLTFNPFNIHMVDSSDGKPNHKYAFSFRLSDISYCLANRGMKRIFAWVTTDPDGLKKPKVHAVLCGNENVARIMALLMTEYFNIAYKDYKTAQGRQKRQRKLNHRLEGLRLHQSLDETSSPSSPSAGPSSAHSETKPGTPVRRPSQLLPPKARPRPRLPMCDPNAEGPSGWSAATASTLARSKSTSAADPVRPPERTSSFSHQIAKERYFKQAMPYDPDTSDAKSIKEACNTLRRLKVDPSKWETSDQSEVDSLFDWVDDE</sequence>
<dbReference type="InterPro" id="IPR051133">
    <property type="entry name" value="Adapter_Engulfment-Domain"/>
</dbReference>
<organism evidence="3 4">
    <name type="scientific">Stichopus japonicus</name>
    <name type="common">Sea cucumber</name>
    <dbReference type="NCBI Taxonomy" id="307972"/>
    <lineage>
        <taxon>Eukaryota</taxon>
        <taxon>Metazoa</taxon>
        <taxon>Echinodermata</taxon>
        <taxon>Eleutherozoa</taxon>
        <taxon>Echinozoa</taxon>
        <taxon>Holothuroidea</taxon>
        <taxon>Aspidochirotacea</taxon>
        <taxon>Aspidochirotida</taxon>
        <taxon>Stichopodidae</taxon>
        <taxon>Apostichopus</taxon>
    </lineage>
</organism>
<comment type="caution">
    <text evidence="3">The sequence shown here is derived from an EMBL/GenBank/DDBJ whole genome shotgun (WGS) entry which is preliminary data.</text>
</comment>
<evidence type="ECO:0000313" key="3">
    <source>
        <dbReference type="EMBL" id="PIK34817.1"/>
    </source>
</evidence>